<comment type="caution">
    <text evidence="1">The sequence shown here is derived from an EMBL/GenBank/DDBJ whole genome shotgun (WGS) entry which is preliminary data.</text>
</comment>
<evidence type="ECO:0000313" key="2">
    <source>
        <dbReference type="Proteomes" id="UP000215335"/>
    </source>
</evidence>
<dbReference type="OrthoDB" id="73890at2759"/>
<dbReference type="Proteomes" id="UP000215335">
    <property type="component" value="Unassembled WGS sequence"/>
</dbReference>
<gene>
    <name evidence="1" type="ORF">TSAR_012842</name>
</gene>
<dbReference type="Gene3D" id="3.40.50.150">
    <property type="entry name" value="Vaccinia Virus protein VP39"/>
    <property type="match status" value="1"/>
</dbReference>
<dbReference type="AlphaFoldDB" id="A0A232EY89"/>
<sequence length="132" mass="15417">MAHTHTHTRFCAENNDKLIEYLYRHTRQKIKVLLNLQLLWKLCAWWIAKIMSAVPIHGMIFEILAEKLSTAKNVLCIRYNTGYVSSCMASMMGPRGTVFHIESIPDLKEKVKKTIKKTNPYLLLNKRIQLLF</sequence>
<proteinExistence type="predicted"/>
<evidence type="ECO:0000313" key="1">
    <source>
        <dbReference type="EMBL" id="OXU23178.1"/>
    </source>
</evidence>
<reference evidence="1 2" key="1">
    <citation type="journal article" date="2017" name="Curr. Biol.">
        <title>The Evolution of Venom by Co-option of Single-Copy Genes.</title>
        <authorList>
            <person name="Martinson E.O."/>
            <person name="Mrinalini"/>
            <person name="Kelkar Y.D."/>
            <person name="Chang C.H."/>
            <person name="Werren J.H."/>
        </authorList>
    </citation>
    <scope>NUCLEOTIDE SEQUENCE [LARGE SCALE GENOMIC DNA]</scope>
    <source>
        <strain evidence="1 2">Alberta</strain>
        <tissue evidence="1">Whole body</tissue>
    </source>
</reference>
<dbReference type="Pfam" id="PF01135">
    <property type="entry name" value="PCMT"/>
    <property type="match status" value="1"/>
</dbReference>
<protein>
    <submittedName>
        <fullName evidence="1">Uncharacterized protein</fullName>
    </submittedName>
</protein>
<dbReference type="EMBL" id="NNAY01001703">
    <property type="protein sequence ID" value="OXU23178.1"/>
    <property type="molecule type" value="Genomic_DNA"/>
</dbReference>
<dbReference type="InterPro" id="IPR029063">
    <property type="entry name" value="SAM-dependent_MTases_sf"/>
</dbReference>
<organism evidence="1 2">
    <name type="scientific">Trichomalopsis sarcophagae</name>
    <dbReference type="NCBI Taxonomy" id="543379"/>
    <lineage>
        <taxon>Eukaryota</taxon>
        <taxon>Metazoa</taxon>
        <taxon>Ecdysozoa</taxon>
        <taxon>Arthropoda</taxon>
        <taxon>Hexapoda</taxon>
        <taxon>Insecta</taxon>
        <taxon>Pterygota</taxon>
        <taxon>Neoptera</taxon>
        <taxon>Endopterygota</taxon>
        <taxon>Hymenoptera</taxon>
        <taxon>Apocrita</taxon>
        <taxon>Proctotrupomorpha</taxon>
        <taxon>Chalcidoidea</taxon>
        <taxon>Pteromalidae</taxon>
        <taxon>Pteromalinae</taxon>
        <taxon>Trichomalopsis</taxon>
    </lineage>
</organism>
<name>A0A232EY89_9HYME</name>
<dbReference type="STRING" id="543379.A0A232EY89"/>
<accession>A0A232EY89</accession>
<keyword evidence="2" id="KW-1185">Reference proteome</keyword>
<dbReference type="SUPFAM" id="SSF53335">
    <property type="entry name" value="S-adenosyl-L-methionine-dependent methyltransferases"/>
    <property type="match status" value="1"/>
</dbReference>